<dbReference type="Proteomes" id="UP000323732">
    <property type="component" value="Unassembled WGS sequence"/>
</dbReference>
<feature type="region of interest" description="Disordered" evidence="1">
    <location>
        <begin position="155"/>
        <end position="184"/>
    </location>
</feature>
<accession>A0A5D4SFB8</accession>
<evidence type="ECO:0000313" key="4">
    <source>
        <dbReference type="Proteomes" id="UP000323732"/>
    </source>
</evidence>
<keyword evidence="2" id="KW-1133">Transmembrane helix</keyword>
<name>A0A5D4SFB8_9BACI</name>
<evidence type="ECO:0000313" key="3">
    <source>
        <dbReference type="EMBL" id="TYS60692.1"/>
    </source>
</evidence>
<proteinExistence type="predicted"/>
<organism evidence="3 4">
    <name type="scientific">Bacillus infantis</name>
    <dbReference type="NCBI Taxonomy" id="324767"/>
    <lineage>
        <taxon>Bacteria</taxon>
        <taxon>Bacillati</taxon>
        <taxon>Bacillota</taxon>
        <taxon>Bacilli</taxon>
        <taxon>Bacillales</taxon>
        <taxon>Bacillaceae</taxon>
        <taxon>Bacillus</taxon>
    </lineage>
</organism>
<protein>
    <submittedName>
        <fullName evidence="3">Uncharacterized protein</fullName>
    </submittedName>
</protein>
<feature type="transmembrane region" description="Helical" evidence="2">
    <location>
        <begin position="446"/>
        <end position="467"/>
    </location>
</feature>
<gene>
    <name evidence="3" type="ORF">FZD47_21020</name>
</gene>
<evidence type="ECO:0000256" key="2">
    <source>
        <dbReference type="SAM" id="Phobius"/>
    </source>
</evidence>
<keyword evidence="2" id="KW-0472">Membrane</keyword>
<sequence length="468" mass="54021">MRVLLAVGESNLSKILRSHLVKANFDVLEDEVLHRNYMNEIIDNEKPNMIIVHDLYLPSEQESQPEREKEMLKFIEHWRMTYNSDLRVVYLCERERDEPFLGDLVARNVLDIFYTRNISTREFIEQLSKPPHFTNVQMLGVGKYQIEIIEDEEPTHFEGQDDNPPSHKEENAPEPQLEHKQRSRLPDIALPRIPKIKKADGQKKEKKERQVEQYPTDIPGFDEELIDIIPVQKEFILREKIVGTVVVGVGSVAPHVGSTHTAISIASYLKKQGHFVALVEGNHSEDFERIHAMYEGEKRHLWQMDVFDVNEIDHYKYRDFMSLGDIFTDYEFVVLDLGHFESTPYLAEFYRAHVKCVVSPGIEWKQHWIETFTKVNPEYKEFTYIVPFGSVEAVKDIEALAGTSRVFSFPVQPNPYEGDATTEQVITQIVDGYLKKADQKVVTRTAVITACIASAAITSLVIGAFLWL</sequence>
<evidence type="ECO:0000256" key="1">
    <source>
        <dbReference type="SAM" id="MobiDB-lite"/>
    </source>
</evidence>
<comment type="caution">
    <text evidence="3">The sequence shown here is derived from an EMBL/GenBank/DDBJ whole genome shotgun (WGS) entry which is preliminary data.</text>
</comment>
<dbReference type="EMBL" id="VTES01000006">
    <property type="protein sequence ID" value="TYS60692.1"/>
    <property type="molecule type" value="Genomic_DNA"/>
</dbReference>
<dbReference type="AlphaFoldDB" id="A0A5D4SFB8"/>
<dbReference type="RefSeq" id="WP_148950841.1">
    <property type="nucleotide sequence ID" value="NZ_VTES01000006.1"/>
</dbReference>
<keyword evidence="2" id="KW-0812">Transmembrane</keyword>
<feature type="compositionally biased region" description="Basic and acidic residues" evidence="1">
    <location>
        <begin position="155"/>
        <end position="180"/>
    </location>
</feature>
<reference evidence="3 4" key="1">
    <citation type="submission" date="2019-08" db="EMBL/GenBank/DDBJ databases">
        <title>Bacillus genomes from the desert of Cuatro Cienegas, Coahuila.</title>
        <authorList>
            <person name="Olmedo-Alvarez G."/>
        </authorList>
    </citation>
    <scope>NUCLEOTIDE SEQUENCE [LARGE SCALE GENOMIC DNA]</scope>
    <source>
        <strain evidence="3 4">CH37_1T</strain>
    </source>
</reference>